<keyword evidence="2" id="KW-1185">Reference proteome</keyword>
<name>A0A1I5HPI0_9BACT</name>
<protein>
    <submittedName>
        <fullName evidence="1">Uncharacterized protein</fullName>
    </submittedName>
</protein>
<sequence length="40" mass="4862">MDYVIGFLLLNQGKMFLFKSMNYLMILIWKPTQYTTYFTS</sequence>
<organism evidence="1 2">
    <name type="scientific">Algoriphagus ornithinivorans</name>
    <dbReference type="NCBI Taxonomy" id="226506"/>
    <lineage>
        <taxon>Bacteria</taxon>
        <taxon>Pseudomonadati</taxon>
        <taxon>Bacteroidota</taxon>
        <taxon>Cytophagia</taxon>
        <taxon>Cytophagales</taxon>
        <taxon>Cyclobacteriaceae</taxon>
        <taxon>Algoriphagus</taxon>
    </lineage>
</organism>
<proteinExistence type="predicted"/>
<dbReference type="AlphaFoldDB" id="A0A1I5HPI0"/>
<accession>A0A1I5HPI0</accession>
<reference evidence="2" key="1">
    <citation type="submission" date="2016-10" db="EMBL/GenBank/DDBJ databases">
        <authorList>
            <person name="Varghese N."/>
            <person name="Submissions S."/>
        </authorList>
    </citation>
    <scope>NUCLEOTIDE SEQUENCE [LARGE SCALE GENOMIC DNA]</scope>
    <source>
        <strain evidence="2">DSM 15282</strain>
    </source>
</reference>
<evidence type="ECO:0000313" key="1">
    <source>
        <dbReference type="EMBL" id="SFO50163.1"/>
    </source>
</evidence>
<evidence type="ECO:0000313" key="2">
    <source>
        <dbReference type="Proteomes" id="UP000199564"/>
    </source>
</evidence>
<gene>
    <name evidence="1" type="ORF">SAMN04488519_107184</name>
</gene>
<dbReference type="Proteomes" id="UP000199564">
    <property type="component" value="Unassembled WGS sequence"/>
</dbReference>
<dbReference type="EMBL" id="FOVW01000007">
    <property type="protein sequence ID" value="SFO50163.1"/>
    <property type="molecule type" value="Genomic_DNA"/>
</dbReference>